<sequence length="284" mass="32016">MSESFEQRMKERRLLVDTPKGNEYILATPAPGAVLKFKDARLLFSHDDKVKCFVNLCHCNEMLPPDLDEDDEKLQALLRVDNKYHLPISLGQLDCIKDKSGQNSIKFDAMINSTYYHRRWAQSEFHTQLIITAITEKIESVHQIRLKPALCIILKNKTWIGGEVVQHTIPKNPKNPLQNRVIDLTDVSSPFNTHQHENVNLWIEKGTLLKAQIKLGQSGVKVSDLKLQANEDHIVVLLKPGKRIADFFVPVDIDVESLSAQIIDGGSAGDVLELQAGFTLVHQG</sequence>
<dbReference type="Pfam" id="PF08190">
    <property type="entry name" value="PIH1"/>
    <property type="match status" value="1"/>
</dbReference>
<protein>
    <submittedName>
        <fullName evidence="5">PIH1 domain-containing protein</fullName>
    </submittedName>
</protein>
<evidence type="ECO:0000259" key="3">
    <source>
        <dbReference type="Pfam" id="PF08190"/>
    </source>
</evidence>
<reference evidence="4" key="1">
    <citation type="journal article" date="2013" name="Genetics">
        <title>The draft genome and transcriptome of Panagrellus redivivus are shaped by the harsh demands of a free-living lifestyle.</title>
        <authorList>
            <person name="Srinivasan J."/>
            <person name="Dillman A.R."/>
            <person name="Macchietto M.G."/>
            <person name="Heikkinen L."/>
            <person name="Lakso M."/>
            <person name="Fracchia K.M."/>
            <person name="Antoshechkin I."/>
            <person name="Mortazavi A."/>
            <person name="Wong G."/>
            <person name="Sternberg P.W."/>
        </authorList>
    </citation>
    <scope>NUCLEOTIDE SEQUENCE [LARGE SCALE GENOMIC DNA]</scope>
    <source>
        <strain evidence="4">MT8872</strain>
    </source>
</reference>
<accession>A0A7E4VIR3</accession>
<dbReference type="GO" id="GO:0097255">
    <property type="term" value="C:R2TP complex"/>
    <property type="evidence" value="ECO:0007669"/>
    <property type="project" value="TreeGrafter"/>
</dbReference>
<dbReference type="GO" id="GO:1990904">
    <property type="term" value="C:ribonucleoprotein complex"/>
    <property type="evidence" value="ECO:0007669"/>
    <property type="project" value="TreeGrafter"/>
</dbReference>
<organism evidence="4 5">
    <name type="scientific">Panagrellus redivivus</name>
    <name type="common">Microworm</name>
    <dbReference type="NCBI Taxonomy" id="6233"/>
    <lineage>
        <taxon>Eukaryota</taxon>
        <taxon>Metazoa</taxon>
        <taxon>Ecdysozoa</taxon>
        <taxon>Nematoda</taxon>
        <taxon>Chromadorea</taxon>
        <taxon>Rhabditida</taxon>
        <taxon>Tylenchina</taxon>
        <taxon>Panagrolaimomorpha</taxon>
        <taxon>Panagrolaimoidea</taxon>
        <taxon>Panagrolaimidae</taxon>
        <taxon>Panagrellus</taxon>
    </lineage>
</organism>
<name>A0A7E4VIR3_PANRE</name>
<keyword evidence="4" id="KW-1185">Reference proteome</keyword>
<reference evidence="5" key="2">
    <citation type="submission" date="2020-10" db="UniProtKB">
        <authorList>
            <consortium name="WormBaseParasite"/>
        </authorList>
    </citation>
    <scope>IDENTIFICATION</scope>
</reference>
<dbReference type="InterPro" id="IPR050734">
    <property type="entry name" value="PIH1/Kintoun_subfamily"/>
</dbReference>
<dbReference type="GO" id="GO:0000492">
    <property type="term" value="P:box C/D snoRNP assembly"/>
    <property type="evidence" value="ECO:0007669"/>
    <property type="project" value="TreeGrafter"/>
</dbReference>
<dbReference type="PANTHER" id="PTHR22997">
    <property type="entry name" value="PIH1 DOMAIN-CONTAINING PROTEIN 1"/>
    <property type="match status" value="1"/>
</dbReference>
<evidence type="ECO:0000256" key="1">
    <source>
        <dbReference type="ARBA" id="ARBA00008511"/>
    </source>
</evidence>
<feature type="domain" description="PIH1 N-terminal" evidence="3">
    <location>
        <begin position="16"/>
        <end position="169"/>
    </location>
</feature>
<dbReference type="GO" id="GO:0005737">
    <property type="term" value="C:cytoplasm"/>
    <property type="evidence" value="ECO:0007669"/>
    <property type="project" value="TreeGrafter"/>
</dbReference>
<dbReference type="GO" id="GO:0006364">
    <property type="term" value="P:rRNA processing"/>
    <property type="evidence" value="ECO:0007669"/>
    <property type="project" value="TreeGrafter"/>
</dbReference>
<evidence type="ECO:0000313" key="4">
    <source>
        <dbReference type="Proteomes" id="UP000492821"/>
    </source>
</evidence>
<evidence type="ECO:0000313" key="5">
    <source>
        <dbReference type="WBParaSite" id="Pan_g20986.t1"/>
    </source>
</evidence>
<evidence type="ECO:0000256" key="2">
    <source>
        <dbReference type="ARBA" id="ARBA00046233"/>
    </source>
</evidence>
<dbReference type="AlphaFoldDB" id="A0A7E4VIR3"/>
<dbReference type="PANTHER" id="PTHR22997:SF0">
    <property type="entry name" value="PIH1 DOMAIN-CONTAINING PROTEIN 1"/>
    <property type="match status" value="1"/>
</dbReference>
<dbReference type="InterPro" id="IPR012981">
    <property type="entry name" value="PIH1_N"/>
</dbReference>
<comment type="function">
    <text evidence="2">Involved in the assembly of C/D box small nucleolar ribonucleoprotein (snoRNP) particles. Recruits the SWI/SNF complex to the core promoter of rRNA genes and enhances pre-rRNA transcription. Mediates interaction of TELO2 with the R2TP complex which is necessary for the stability of MTOR and SMG1. Positively regulates the assembly and activity of the mTORC1 complex.</text>
</comment>
<dbReference type="WBParaSite" id="Pan_g20986.t1">
    <property type="protein sequence ID" value="Pan_g20986.t1"/>
    <property type="gene ID" value="Pan_g20986"/>
</dbReference>
<comment type="similarity">
    <text evidence="1">Belongs to the PIH1 family.</text>
</comment>
<proteinExistence type="inferred from homology"/>
<dbReference type="Proteomes" id="UP000492821">
    <property type="component" value="Unassembled WGS sequence"/>
</dbReference>